<organism evidence="2 3">
    <name type="scientific">Microlunatus phosphovorus (strain ATCC 700054 / DSM 10555 / JCM 9379 / NBRC 101784 / NCIMB 13414 / VKM Ac-1990 / NM-1)</name>
    <dbReference type="NCBI Taxonomy" id="1032480"/>
    <lineage>
        <taxon>Bacteria</taxon>
        <taxon>Bacillati</taxon>
        <taxon>Actinomycetota</taxon>
        <taxon>Actinomycetes</taxon>
        <taxon>Propionibacteriales</taxon>
        <taxon>Propionibacteriaceae</taxon>
        <taxon>Microlunatus</taxon>
    </lineage>
</organism>
<keyword evidence="1" id="KW-1133">Transmembrane helix</keyword>
<dbReference type="RefSeq" id="WP_013862382.1">
    <property type="nucleotide sequence ID" value="NC_015635.1"/>
</dbReference>
<protein>
    <submittedName>
        <fullName evidence="2">Uncharacterized protein</fullName>
    </submittedName>
</protein>
<dbReference type="eggNOG" id="ENOG5032YG5">
    <property type="taxonomic scope" value="Bacteria"/>
</dbReference>
<dbReference type="STRING" id="1032480.MLP_14850"/>
<keyword evidence="3" id="KW-1185">Reference proteome</keyword>
<evidence type="ECO:0000313" key="3">
    <source>
        <dbReference type="Proteomes" id="UP000007947"/>
    </source>
</evidence>
<evidence type="ECO:0000313" key="2">
    <source>
        <dbReference type="EMBL" id="BAK34499.1"/>
    </source>
</evidence>
<sequence>MTGSAIALLALWLALSVLSLWIWLPAGRGPAAAPRTSRSVRIAVLTAMVVLIGACAVLSAVSGRLDESWRWVAGALGIAVTVLGGGALTTIILALAGDTTGSSARVQRDVLRGGAWIGALERLAVLGALIAGWPEGLAVIVAIKGLARYPELRTASSAGSGASERFIIGTLASLGWAASCAWVLTNLL</sequence>
<dbReference type="KEGG" id="mph:MLP_14850"/>
<keyword evidence="1" id="KW-0472">Membrane</keyword>
<feature type="transmembrane region" description="Helical" evidence="1">
    <location>
        <begin position="123"/>
        <end position="146"/>
    </location>
</feature>
<keyword evidence="1" id="KW-0812">Transmembrane</keyword>
<dbReference type="OrthoDB" id="3388334at2"/>
<accession>F5XQJ9</accession>
<name>F5XQJ9_MICPN</name>
<gene>
    <name evidence="2" type="ordered locus">MLP_14850</name>
</gene>
<feature type="transmembrane region" description="Helical" evidence="1">
    <location>
        <begin position="42"/>
        <end position="61"/>
    </location>
</feature>
<dbReference type="AlphaFoldDB" id="F5XQJ9"/>
<dbReference type="Proteomes" id="UP000007947">
    <property type="component" value="Chromosome"/>
</dbReference>
<reference evidence="2 3" key="1">
    <citation type="submission" date="2011-05" db="EMBL/GenBank/DDBJ databases">
        <title>Whole genome sequence of Microlunatus phosphovorus NM-1.</title>
        <authorList>
            <person name="Hosoyama A."/>
            <person name="Sasaki K."/>
            <person name="Harada T."/>
            <person name="Igarashi R."/>
            <person name="Kawakoshi A."/>
            <person name="Sasagawa M."/>
            <person name="Fukada J."/>
            <person name="Nakamura S."/>
            <person name="Katano Y."/>
            <person name="Hanada S."/>
            <person name="Kamagata Y."/>
            <person name="Nakamura N."/>
            <person name="Yamazaki S."/>
            <person name="Fujita N."/>
        </authorList>
    </citation>
    <scope>NUCLEOTIDE SEQUENCE [LARGE SCALE GENOMIC DNA]</scope>
    <source>
        <strain evidence="3">ATCC 700054 / DSM 10555 / JCM 9379 / NBRC 101784 / NCIMB 13414 / VKM Ac-1990 / NM-1</strain>
    </source>
</reference>
<evidence type="ECO:0000256" key="1">
    <source>
        <dbReference type="SAM" id="Phobius"/>
    </source>
</evidence>
<feature type="transmembrane region" description="Helical" evidence="1">
    <location>
        <begin position="73"/>
        <end position="96"/>
    </location>
</feature>
<dbReference type="EMBL" id="AP012204">
    <property type="protein sequence ID" value="BAK34499.1"/>
    <property type="molecule type" value="Genomic_DNA"/>
</dbReference>
<dbReference type="HOGENOM" id="CLU_117983_0_0_11"/>
<feature type="transmembrane region" description="Helical" evidence="1">
    <location>
        <begin position="166"/>
        <end position="185"/>
    </location>
</feature>
<proteinExistence type="predicted"/>